<proteinExistence type="predicted"/>
<gene>
    <name evidence="1" type="ORF">F0U47_12005</name>
</gene>
<accession>A0A5B1M440</accession>
<reference evidence="1 2" key="1">
    <citation type="submission" date="2019-09" db="EMBL/GenBank/DDBJ databases">
        <title>Nocardioides panacisoli sp. nov., isolated from the soil of a ginseng field.</title>
        <authorList>
            <person name="Cho C."/>
        </authorList>
    </citation>
    <scope>NUCLEOTIDE SEQUENCE [LARGE SCALE GENOMIC DNA]</scope>
    <source>
        <strain evidence="1 2">BN140041</strain>
    </source>
</reference>
<dbReference type="RefSeq" id="WP_149750726.1">
    <property type="nucleotide sequence ID" value="NZ_VUJW01000005.1"/>
</dbReference>
<dbReference type="EMBL" id="VUJW01000005">
    <property type="protein sequence ID" value="KAA1426899.1"/>
    <property type="molecule type" value="Genomic_DNA"/>
</dbReference>
<dbReference type="Proteomes" id="UP000324351">
    <property type="component" value="Unassembled WGS sequence"/>
</dbReference>
<keyword evidence="2" id="KW-1185">Reference proteome</keyword>
<evidence type="ECO:0000313" key="1">
    <source>
        <dbReference type="EMBL" id="KAA1426899.1"/>
    </source>
</evidence>
<reference evidence="1 2" key="2">
    <citation type="submission" date="2019-09" db="EMBL/GenBank/DDBJ databases">
        <authorList>
            <person name="Jin C."/>
        </authorList>
    </citation>
    <scope>NUCLEOTIDE SEQUENCE [LARGE SCALE GENOMIC DNA]</scope>
    <source>
        <strain evidence="1 2">BN140041</strain>
    </source>
</reference>
<comment type="caution">
    <text evidence="1">The sequence shown here is derived from an EMBL/GenBank/DDBJ whole genome shotgun (WGS) entry which is preliminary data.</text>
</comment>
<sequence length="123" mass="13113">MSASVMFVSVNKTFDPTFTLSQLEPWVERAWAMTVAKASGCDRVVAVYGGAPVACWRIRSAFPTEETYETTGGSRPRVGLSLGEPLPVLAAYLEVPALRHGSATTVLDVAPLGPERDEALTSA</sequence>
<name>A0A5B1M440_9ACTN</name>
<dbReference type="AlphaFoldDB" id="A0A5B1M440"/>
<organism evidence="1 2">
    <name type="scientific">Nocardioides antri</name>
    <dbReference type="NCBI Taxonomy" id="2607659"/>
    <lineage>
        <taxon>Bacteria</taxon>
        <taxon>Bacillati</taxon>
        <taxon>Actinomycetota</taxon>
        <taxon>Actinomycetes</taxon>
        <taxon>Propionibacteriales</taxon>
        <taxon>Nocardioidaceae</taxon>
        <taxon>Nocardioides</taxon>
    </lineage>
</organism>
<protein>
    <submittedName>
        <fullName evidence="1">Uncharacterized protein</fullName>
    </submittedName>
</protein>
<evidence type="ECO:0000313" key="2">
    <source>
        <dbReference type="Proteomes" id="UP000324351"/>
    </source>
</evidence>